<dbReference type="PROSITE" id="PS50093">
    <property type="entry name" value="PKD"/>
    <property type="match status" value="4"/>
</dbReference>
<dbReference type="PANTHER" id="PTHR46182">
    <property type="entry name" value="FI19480P1"/>
    <property type="match status" value="1"/>
</dbReference>
<protein>
    <submittedName>
        <fullName evidence="2">PKD domain-containing protein</fullName>
    </submittedName>
</protein>
<feature type="domain" description="PKD" evidence="1">
    <location>
        <begin position="323"/>
        <end position="404"/>
    </location>
</feature>
<dbReference type="Gene3D" id="2.60.40.10">
    <property type="entry name" value="Immunoglobulins"/>
    <property type="match status" value="7"/>
</dbReference>
<evidence type="ECO:0000313" key="3">
    <source>
        <dbReference type="Proteomes" id="UP000664417"/>
    </source>
</evidence>
<organism evidence="2 3">
    <name type="scientific">Acanthopleuribacter pedis</name>
    <dbReference type="NCBI Taxonomy" id="442870"/>
    <lineage>
        <taxon>Bacteria</taxon>
        <taxon>Pseudomonadati</taxon>
        <taxon>Acidobacteriota</taxon>
        <taxon>Holophagae</taxon>
        <taxon>Acanthopleuribacterales</taxon>
        <taxon>Acanthopleuribacteraceae</taxon>
        <taxon>Acanthopleuribacter</taxon>
    </lineage>
</organism>
<evidence type="ECO:0000259" key="1">
    <source>
        <dbReference type="PROSITE" id="PS50093"/>
    </source>
</evidence>
<dbReference type="PANTHER" id="PTHR46182:SF2">
    <property type="entry name" value="FI19480P1"/>
    <property type="match status" value="1"/>
</dbReference>
<dbReference type="InterPro" id="IPR022409">
    <property type="entry name" value="PKD/Chitinase_dom"/>
</dbReference>
<dbReference type="GO" id="GO:0031410">
    <property type="term" value="C:cytoplasmic vesicle"/>
    <property type="evidence" value="ECO:0007669"/>
    <property type="project" value="TreeGrafter"/>
</dbReference>
<dbReference type="RefSeq" id="WP_207863007.1">
    <property type="nucleotide sequence ID" value="NZ_JAFREP010000047.1"/>
</dbReference>
<dbReference type="EMBL" id="JAFREP010000047">
    <property type="protein sequence ID" value="MBO1323035.1"/>
    <property type="molecule type" value="Genomic_DNA"/>
</dbReference>
<dbReference type="CDD" id="cd00146">
    <property type="entry name" value="PKD"/>
    <property type="match status" value="4"/>
</dbReference>
<gene>
    <name evidence="2" type="ORF">J3U88_31505</name>
</gene>
<dbReference type="GO" id="GO:0016020">
    <property type="term" value="C:membrane"/>
    <property type="evidence" value="ECO:0007669"/>
    <property type="project" value="TreeGrafter"/>
</dbReference>
<dbReference type="Proteomes" id="UP000664417">
    <property type="component" value="Unassembled WGS sequence"/>
</dbReference>
<name>A0A8J7QRR8_9BACT</name>
<dbReference type="InterPro" id="IPR035986">
    <property type="entry name" value="PKD_dom_sf"/>
</dbReference>
<proteinExistence type="predicted"/>
<feature type="domain" description="PKD" evidence="1">
    <location>
        <begin position="236"/>
        <end position="317"/>
    </location>
</feature>
<feature type="domain" description="PKD" evidence="1">
    <location>
        <begin position="499"/>
        <end position="580"/>
    </location>
</feature>
<dbReference type="SMART" id="SM00089">
    <property type="entry name" value="PKD"/>
    <property type="match status" value="4"/>
</dbReference>
<keyword evidence="3" id="KW-1185">Reference proteome</keyword>
<dbReference type="Pfam" id="PF18911">
    <property type="entry name" value="PKD_4"/>
    <property type="match status" value="4"/>
</dbReference>
<dbReference type="InterPro" id="IPR029865">
    <property type="entry name" value="KIAA0319-like"/>
</dbReference>
<reference evidence="2" key="1">
    <citation type="submission" date="2021-03" db="EMBL/GenBank/DDBJ databases">
        <authorList>
            <person name="Wang G."/>
        </authorList>
    </citation>
    <scope>NUCLEOTIDE SEQUENCE</scope>
    <source>
        <strain evidence="2">KCTC 12899</strain>
    </source>
</reference>
<comment type="caution">
    <text evidence="2">The sequence shown here is derived from an EMBL/GenBank/DDBJ whole genome shotgun (WGS) entry which is preliminary data.</text>
</comment>
<dbReference type="SUPFAM" id="SSF49299">
    <property type="entry name" value="PKD domain"/>
    <property type="match status" value="4"/>
</dbReference>
<dbReference type="InterPro" id="IPR013783">
    <property type="entry name" value="Ig-like_fold"/>
</dbReference>
<dbReference type="InterPro" id="IPR000601">
    <property type="entry name" value="PKD_dom"/>
</dbReference>
<dbReference type="AlphaFoldDB" id="A0A8J7QRR8"/>
<accession>A0A8J7QRR8</accession>
<feature type="domain" description="PKD" evidence="1">
    <location>
        <begin position="410"/>
        <end position="493"/>
    </location>
</feature>
<sequence>MKRANPIHLIGLLLIPSILMLPRCSKGEPVLEEDGVVLSMTASPSSILNFGDTALVTVRAVRNDGRPVLDGVRIQFSATAGSITSEATTVDGVAQAVFTSDAAVGTVAVNAASGAIGADGSVTTNIEVIDRVVEISSATLALSPSNIGSNGGLVETSLVVLGPAGEPLAGKAAVFSTTFGSLNSNGATLFTDASGRVRDVLAVGVVPAAVETIEISAVVGQLNETATLTVTQNQTPTPEFLVSPESVNVGQTVFFNASPSTDADGIIRDYCWSFGDGNTGVGREVSHVYNRDGAFIVSLTVVDDRGAAATTSQTVTVGANQPPSADFTFSPTDPRVGDAIFFDASTSSDPDGTIEEYRWSLGNGIVRGGQTLAYAYPGAGAYNVVLTVTDNNGVSASSAQTVTVLGNQLPTAAFSVSPTSPRINDRVVFDGAGSSDPDGEIVSWRWQFGDRATATASGRSVEHRYLAAGTYQVVLEVTDNDGGVAFETQLVTVSDLNPPTAAFTFNPTSPRIAEAVVFDGSGSSNGDAAIETYRWTFGNGETGTGTSIQHRYFAAGTYLVTLTVTDTNGLSASTSRSLTVGTGGVPNPVLNVSPESLTPPGGFVLVDGTSSTDAEDRLDDLRFSFRAFPPEGVTVNIPGGDLPIRQIEITGLSQGDQVPITMTVLDSEANQASATRIISAAGVADNATPVARFTTSPATIQAPGGTVVLDGSTSTDADHALDQLGFFFTAQVVGTTEIQVQGSGPLQTALIQNAVPGDTITIRLTVEDPLGAQNAAFRLLQVDQNGSNTAPVARLTSAPAGTVTAPANPSTPMLITLDASDTTDADEGRGSLNFAFNAASSDPNDIQFTIDNTNTSSPFIAEVRVVGLEAGDQLNFSVTVTDSGGLSDQDALLILVTN</sequence>
<evidence type="ECO:0000313" key="2">
    <source>
        <dbReference type="EMBL" id="MBO1323035.1"/>
    </source>
</evidence>